<dbReference type="SUPFAM" id="SSF50998">
    <property type="entry name" value="Quinoprotein alcohol dehydrogenase-like"/>
    <property type="match status" value="1"/>
</dbReference>
<gene>
    <name evidence="2" type="ORF">K435DRAFT_961069</name>
</gene>
<organism evidence="2 3">
    <name type="scientific">Dendrothele bispora (strain CBS 962.96)</name>
    <dbReference type="NCBI Taxonomy" id="1314807"/>
    <lineage>
        <taxon>Eukaryota</taxon>
        <taxon>Fungi</taxon>
        <taxon>Dikarya</taxon>
        <taxon>Basidiomycota</taxon>
        <taxon>Agaricomycotina</taxon>
        <taxon>Agaricomycetes</taxon>
        <taxon>Agaricomycetidae</taxon>
        <taxon>Agaricales</taxon>
        <taxon>Agaricales incertae sedis</taxon>
        <taxon>Dendrothele</taxon>
    </lineage>
</organism>
<accession>A0A4S8MSF3</accession>
<dbReference type="Gene3D" id="2.130.10.10">
    <property type="entry name" value="YVTN repeat-like/Quinoprotein amine dehydrogenase"/>
    <property type="match status" value="1"/>
</dbReference>
<keyword evidence="3" id="KW-1185">Reference proteome</keyword>
<dbReference type="InterPro" id="IPR015943">
    <property type="entry name" value="WD40/YVTN_repeat-like_dom_sf"/>
</dbReference>
<name>A0A4S8MSF3_DENBC</name>
<dbReference type="InterPro" id="IPR001680">
    <property type="entry name" value="WD40_rpt"/>
</dbReference>
<feature type="compositionally biased region" description="Polar residues" evidence="1">
    <location>
        <begin position="44"/>
        <end position="58"/>
    </location>
</feature>
<evidence type="ECO:0000313" key="2">
    <source>
        <dbReference type="EMBL" id="THV05579.1"/>
    </source>
</evidence>
<dbReference type="Proteomes" id="UP000297245">
    <property type="component" value="Unassembled WGS sequence"/>
</dbReference>
<dbReference type="Pfam" id="PF00400">
    <property type="entry name" value="WD40"/>
    <property type="match status" value="2"/>
</dbReference>
<protein>
    <recommendedName>
        <fullName evidence="4">WD40 repeat-like protein</fullName>
    </recommendedName>
</protein>
<reference evidence="2 3" key="1">
    <citation type="journal article" date="2019" name="Nat. Ecol. Evol.">
        <title>Megaphylogeny resolves global patterns of mushroom evolution.</title>
        <authorList>
            <person name="Varga T."/>
            <person name="Krizsan K."/>
            <person name="Foldi C."/>
            <person name="Dima B."/>
            <person name="Sanchez-Garcia M."/>
            <person name="Sanchez-Ramirez S."/>
            <person name="Szollosi G.J."/>
            <person name="Szarkandi J.G."/>
            <person name="Papp V."/>
            <person name="Albert L."/>
            <person name="Andreopoulos W."/>
            <person name="Angelini C."/>
            <person name="Antonin V."/>
            <person name="Barry K.W."/>
            <person name="Bougher N.L."/>
            <person name="Buchanan P."/>
            <person name="Buyck B."/>
            <person name="Bense V."/>
            <person name="Catcheside P."/>
            <person name="Chovatia M."/>
            <person name="Cooper J."/>
            <person name="Damon W."/>
            <person name="Desjardin D."/>
            <person name="Finy P."/>
            <person name="Geml J."/>
            <person name="Haridas S."/>
            <person name="Hughes K."/>
            <person name="Justo A."/>
            <person name="Karasinski D."/>
            <person name="Kautmanova I."/>
            <person name="Kiss B."/>
            <person name="Kocsube S."/>
            <person name="Kotiranta H."/>
            <person name="LaButti K.M."/>
            <person name="Lechner B.E."/>
            <person name="Liimatainen K."/>
            <person name="Lipzen A."/>
            <person name="Lukacs Z."/>
            <person name="Mihaltcheva S."/>
            <person name="Morgado L.N."/>
            <person name="Niskanen T."/>
            <person name="Noordeloos M.E."/>
            <person name="Ohm R.A."/>
            <person name="Ortiz-Santana B."/>
            <person name="Ovrebo C."/>
            <person name="Racz N."/>
            <person name="Riley R."/>
            <person name="Savchenko A."/>
            <person name="Shiryaev A."/>
            <person name="Soop K."/>
            <person name="Spirin V."/>
            <person name="Szebenyi C."/>
            <person name="Tomsovsky M."/>
            <person name="Tulloss R.E."/>
            <person name="Uehling J."/>
            <person name="Grigoriev I.V."/>
            <person name="Vagvolgyi C."/>
            <person name="Papp T."/>
            <person name="Martin F.M."/>
            <person name="Miettinen O."/>
            <person name="Hibbett D.S."/>
            <person name="Nagy L.G."/>
        </authorList>
    </citation>
    <scope>NUCLEOTIDE SEQUENCE [LARGE SCALE GENOMIC DNA]</scope>
    <source>
        <strain evidence="2 3">CBS 962.96</strain>
    </source>
</reference>
<dbReference type="OrthoDB" id="10248252at2759"/>
<proteinExistence type="predicted"/>
<dbReference type="EMBL" id="ML179048">
    <property type="protein sequence ID" value="THV05579.1"/>
    <property type="molecule type" value="Genomic_DNA"/>
</dbReference>
<dbReference type="InterPro" id="IPR011047">
    <property type="entry name" value="Quinoprotein_ADH-like_sf"/>
</dbReference>
<sequence>MDDEIQLMGIKREVEYIKTLKGTPVVYDLTVDSSDDSGDELQNLKATATRSEPPSSITPRIRAVHTPQRRGSSQAGPSHSREQEPIIISSDEDETPEVLPITGKRRRPEHERSGSDRPTKQTESVAGPQPVKPTAPLVRPDKLRESSFESKPEPLSDFEHEDGADSMDLDPVLLQDNETSESESEVLTGLLAATDIHDESIFKPFVPKEIDSVYAPNPAFKYSPPKRSNRRPNITTRPTISTDYSCSGWKGVSTPPWELARLCGLTRKLKMEHEVPNFAKPRKTKFLRHKPKTISLEKSAGPINRIAQKEGLVAVVCSTTGGHPDDDNDESVDPYNRSGGSFVWDGSRTHFLRSHSGYVISQSHDHQKKYYTVNDVKFDPLHPVVVTSGNDKKIHVMGCTFGHYPTNSDDEDDEQEESDEMQTFEYSRTFGDVPFDIAFKPDHCDESSILAVAAKQIYIQKYICEDAFGVEEEENEQKTLYVVDRKDRDQANQFAGAFVWGVDSSSGRLFASTEPQDEHEKKGYHRCFDIETQRRTIQFDAKEAGDALAIDSVGQRLALLTCTSSENILRLYEPQRGKDTGKALSKVLLEPSGTDHSLEANIALFSPDGLYLAIGRNDNRVHVYDSRRLDKILHNFEHSGVSRTSPGRSSFGVTYAEWTQSPRNRLGLVTGGNDGCVRLWRPLRASDEENGRTIGESEADVGYFSLGDRCKQEHDLVIGDGDGKTYVFYGLDDV</sequence>
<evidence type="ECO:0000256" key="1">
    <source>
        <dbReference type="SAM" id="MobiDB-lite"/>
    </source>
</evidence>
<feature type="compositionally biased region" description="Basic and acidic residues" evidence="1">
    <location>
        <begin position="139"/>
        <end position="163"/>
    </location>
</feature>
<dbReference type="SMART" id="SM00320">
    <property type="entry name" value="WD40"/>
    <property type="match status" value="3"/>
</dbReference>
<evidence type="ECO:0008006" key="4">
    <source>
        <dbReference type="Google" id="ProtNLM"/>
    </source>
</evidence>
<dbReference type="AlphaFoldDB" id="A0A4S8MSF3"/>
<evidence type="ECO:0000313" key="3">
    <source>
        <dbReference type="Proteomes" id="UP000297245"/>
    </source>
</evidence>
<feature type="compositionally biased region" description="Basic and acidic residues" evidence="1">
    <location>
        <begin position="108"/>
        <end position="120"/>
    </location>
</feature>
<feature type="region of interest" description="Disordered" evidence="1">
    <location>
        <begin position="31"/>
        <end position="168"/>
    </location>
</feature>